<feature type="transmembrane region" description="Helical" evidence="2">
    <location>
        <begin position="141"/>
        <end position="164"/>
    </location>
</feature>
<evidence type="ECO:0000256" key="2">
    <source>
        <dbReference type="RuleBase" id="RU004429"/>
    </source>
</evidence>
<dbReference type="Gene3D" id="1.20.120.1200">
    <property type="entry name" value="NADH-ubiquinone/plastoquinone oxidoreductase chain 6, subunit NuoJ"/>
    <property type="match status" value="1"/>
</dbReference>
<dbReference type="GO" id="GO:0016491">
    <property type="term" value="F:oxidoreductase activity"/>
    <property type="evidence" value="ECO:0007669"/>
    <property type="project" value="UniProtKB-KW"/>
</dbReference>
<protein>
    <recommendedName>
        <fullName evidence="2">NADH-quinone oxidoreductase subunit J</fullName>
        <ecNumber evidence="2">7.1.1.-</ecNumber>
    </recommendedName>
</protein>
<feature type="transmembrane region" description="Helical" evidence="2">
    <location>
        <begin position="6"/>
        <end position="24"/>
    </location>
</feature>
<name>A0ABS8CCY8_9BURK</name>
<evidence type="ECO:0000313" key="4">
    <source>
        <dbReference type="Proteomes" id="UP000776983"/>
    </source>
</evidence>
<proteinExistence type="inferred from homology"/>
<reference evidence="3 4" key="1">
    <citation type="submission" date="2020-07" db="EMBL/GenBank/DDBJ databases">
        <title>Pusillimonas sp. nov., isolated from poultry manure in Taiwan.</title>
        <authorList>
            <person name="Lin S.-Y."/>
            <person name="Tang Y.-S."/>
            <person name="Young C.-C."/>
        </authorList>
    </citation>
    <scope>NUCLEOTIDE SEQUENCE [LARGE SCALE GENOMIC DNA]</scope>
    <source>
        <strain evidence="3 4">CC-YST705</strain>
    </source>
</reference>
<comment type="similarity">
    <text evidence="1 2">Belongs to the complex I subunit 6 family.</text>
</comment>
<comment type="subcellular location">
    <subcellularLocation>
        <location evidence="2">Cell membrane</location>
        <topology evidence="2">Multi-pass membrane protein</topology>
    </subcellularLocation>
</comment>
<dbReference type="PANTHER" id="PTHR33269:SF17">
    <property type="entry name" value="NADH-UBIQUINONE OXIDOREDUCTASE CHAIN 6"/>
    <property type="match status" value="1"/>
</dbReference>
<dbReference type="NCBIfam" id="NF005164">
    <property type="entry name" value="PRK06638.1-4"/>
    <property type="match status" value="1"/>
</dbReference>
<evidence type="ECO:0000256" key="1">
    <source>
        <dbReference type="ARBA" id="ARBA00005698"/>
    </source>
</evidence>
<keyword evidence="2" id="KW-1133">Transmembrane helix</keyword>
<comment type="function">
    <text evidence="2">NDH-1 shuttles electrons from NADH, via FMN and iron-sulfur (Fe-S) centers, to quinones in the respiratory chain. Couples the redox reaction to proton translocation (for every two electrons transferred, four hydrogen ions are translocated across the cytoplasmic membrane), and thus conserves the redox energy in a proton gradient.</text>
</comment>
<keyword evidence="2" id="KW-0472">Membrane</keyword>
<comment type="caution">
    <text evidence="3">The sequence shown here is derived from an EMBL/GenBank/DDBJ whole genome shotgun (WGS) entry which is preliminary data.</text>
</comment>
<feature type="transmembrane region" description="Helical" evidence="2">
    <location>
        <begin position="55"/>
        <end position="79"/>
    </location>
</feature>
<keyword evidence="3" id="KW-0560">Oxidoreductase</keyword>
<dbReference type="InterPro" id="IPR001457">
    <property type="entry name" value="NADH_UbQ/plastoQ_OxRdtase_su6"/>
</dbReference>
<dbReference type="InterPro" id="IPR042106">
    <property type="entry name" value="Nuo/plastoQ_OxRdtase_6_NuoJ"/>
</dbReference>
<feature type="transmembrane region" description="Helical" evidence="2">
    <location>
        <begin position="91"/>
        <end position="115"/>
    </location>
</feature>
<feature type="transmembrane region" description="Helical" evidence="2">
    <location>
        <begin position="31"/>
        <end position="49"/>
    </location>
</feature>
<dbReference type="PANTHER" id="PTHR33269">
    <property type="entry name" value="NADH-UBIQUINONE OXIDOREDUCTASE CHAIN 6"/>
    <property type="match status" value="1"/>
</dbReference>
<keyword evidence="4" id="KW-1185">Reference proteome</keyword>
<organism evidence="3 4">
    <name type="scientific">Mesopusillimonas faecipullorum</name>
    <dbReference type="NCBI Taxonomy" id="2755040"/>
    <lineage>
        <taxon>Bacteria</taxon>
        <taxon>Pseudomonadati</taxon>
        <taxon>Pseudomonadota</taxon>
        <taxon>Betaproteobacteria</taxon>
        <taxon>Burkholderiales</taxon>
        <taxon>Alcaligenaceae</taxon>
        <taxon>Mesopusillimonas</taxon>
    </lineage>
</organism>
<keyword evidence="2" id="KW-0874">Quinone</keyword>
<keyword evidence="2" id="KW-0520">NAD</keyword>
<keyword evidence="2" id="KW-0812">Transmembrane</keyword>
<gene>
    <name evidence="3" type="ORF">H0484_09130</name>
</gene>
<comment type="catalytic activity">
    <reaction evidence="2">
        <text>a quinone + NADH + 5 H(+)(in) = a quinol + NAD(+) + 4 H(+)(out)</text>
        <dbReference type="Rhea" id="RHEA:57888"/>
        <dbReference type="ChEBI" id="CHEBI:15378"/>
        <dbReference type="ChEBI" id="CHEBI:24646"/>
        <dbReference type="ChEBI" id="CHEBI:57540"/>
        <dbReference type="ChEBI" id="CHEBI:57945"/>
        <dbReference type="ChEBI" id="CHEBI:132124"/>
    </reaction>
</comment>
<evidence type="ECO:0000313" key="3">
    <source>
        <dbReference type="EMBL" id="MCB5363907.1"/>
    </source>
</evidence>
<dbReference type="EC" id="7.1.1.-" evidence="2"/>
<keyword evidence="2" id="KW-1003">Cell membrane</keyword>
<accession>A0ABS8CCY8</accession>
<dbReference type="Proteomes" id="UP000776983">
    <property type="component" value="Unassembled WGS sequence"/>
</dbReference>
<dbReference type="RefSeq" id="WP_226954277.1">
    <property type="nucleotide sequence ID" value="NZ_JACDXW010000004.1"/>
</dbReference>
<sequence>MTFSTVLFYLFAVVLVYAAVRVIFAPNPITAVLHLILAFFTAAMSWVLIGAEFLGLLLVLVYVGAVMVLFLFVVMMLDVRMESLRGGFKAYMGLGVVVGVIMVLEMAFVIANAWLSAGPQKPQADDFNSTRALGELMYTQYVYAVEIGAVVLLVGMVAAIALTLRRRADVKRVNPSDQVRVRASDRLRMVSMPAQEKVTPRQSGGKESA</sequence>
<dbReference type="EMBL" id="JACDXW010000004">
    <property type="protein sequence ID" value="MCB5363907.1"/>
    <property type="molecule type" value="Genomic_DNA"/>
</dbReference>
<dbReference type="Pfam" id="PF00499">
    <property type="entry name" value="Oxidored_q3"/>
    <property type="match status" value="1"/>
</dbReference>